<accession>A0A1G6GPH3</accession>
<evidence type="ECO:0000313" key="2">
    <source>
        <dbReference type="Proteomes" id="UP000243468"/>
    </source>
</evidence>
<protein>
    <submittedName>
        <fullName evidence="1">Uncharacterized protein</fullName>
    </submittedName>
</protein>
<sequence>MSFCCTLPVKSPYIKGSDMLKMIDVLEQSLVQNFTHSLNSHTGQFDELFKQGILNTSDSALQNVVVNFFNRADAIEAAKALDISAERIAALQSATALKDDQYVADTAKIVALCLALETDALAQVEVSDCLQDYPM</sequence>
<gene>
    <name evidence="1" type="ORF">SAMN05421732_101188</name>
</gene>
<dbReference type="STRING" id="1226327.SAMN05421732_101188"/>
<organism evidence="1 2">
    <name type="scientific">Acinetobacter kookii</name>
    <dbReference type="NCBI Taxonomy" id="1226327"/>
    <lineage>
        <taxon>Bacteria</taxon>
        <taxon>Pseudomonadati</taxon>
        <taxon>Pseudomonadota</taxon>
        <taxon>Gammaproteobacteria</taxon>
        <taxon>Moraxellales</taxon>
        <taxon>Moraxellaceae</taxon>
        <taxon>Acinetobacter</taxon>
    </lineage>
</organism>
<keyword evidence="2" id="KW-1185">Reference proteome</keyword>
<dbReference type="EMBL" id="FMYO01000001">
    <property type="protein sequence ID" value="SDB83897.1"/>
    <property type="molecule type" value="Genomic_DNA"/>
</dbReference>
<evidence type="ECO:0000313" key="1">
    <source>
        <dbReference type="EMBL" id="SDB83897.1"/>
    </source>
</evidence>
<dbReference type="AlphaFoldDB" id="A0A1G6GPH3"/>
<proteinExistence type="predicted"/>
<reference evidence="2" key="1">
    <citation type="submission" date="2016-09" db="EMBL/GenBank/DDBJ databases">
        <authorList>
            <person name="Varghese N."/>
            <person name="Submissions S."/>
        </authorList>
    </citation>
    <scope>NUCLEOTIDE SEQUENCE [LARGE SCALE GENOMIC DNA]</scope>
    <source>
        <strain evidence="2">ANC 4667</strain>
    </source>
</reference>
<name>A0A1G6GPH3_9GAMM</name>
<dbReference type="Proteomes" id="UP000243468">
    <property type="component" value="Unassembled WGS sequence"/>
</dbReference>